<evidence type="ECO:0000256" key="4">
    <source>
        <dbReference type="PROSITE-ProRule" id="PRU00322"/>
    </source>
</evidence>
<feature type="compositionally biased region" description="Gly residues" evidence="5">
    <location>
        <begin position="91"/>
        <end position="101"/>
    </location>
</feature>
<dbReference type="InterPro" id="IPR036443">
    <property type="entry name" value="Znf_RanBP2_sf"/>
</dbReference>
<dbReference type="InterPro" id="IPR001876">
    <property type="entry name" value="Znf_RanBP2"/>
</dbReference>
<feature type="domain" description="RanBP2-type" evidence="6">
    <location>
        <begin position="117"/>
        <end position="146"/>
    </location>
</feature>
<feature type="domain" description="RanBP2-type" evidence="6">
    <location>
        <begin position="51"/>
        <end position="82"/>
    </location>
</feature>
<evidence type="ECO:0000313" key="7">
    <source>
        <dbReference type="EMBL" id="CAD9156581.1"/>
    </source>
</evidence>
<dbReference type="SMART" id="SM00547">
    <property type="entry name" value="ZnF_RBZ"/>
    <property type="match status" value="5"/>
</dbReference>
<keyword evidence="3" id="KW-0862">Zinc</keyword>
<feature type="domain" description="RanBP2-type" evidence="6">
    <location>
        <begin position="13"/>
        <end position="42"/>
    </location>
</feature>
<dbReference type="PROSITE" id="PS50199">
    <property type="entry name" value="ZF_RANBP2_2"/>
    <property type="match status" value="5"/>
</dbReference>
<evidence type="ECO:0000256" key="1">
    <source>
        <dbReference type="ARBA" id="ARBA00022723"/>
    </source>
</evidence>
<gene>
    <name evidence="7" type="ORF">ACAT0790_LOCUS34395</name>
</gene>
<dbReference type="PANTHER" id="PTHR12999">
    <property type="entry name" value="ZINC FINGER RAN-BINDING DOMAIN-CONTAINING PROTEIN 2 ZRANB2-RELATED"/>
    <property type="match status" value="1"/>
</dbReference>
<organism evidence="7">
    <name type="scientific">Alexandrium catenella</name>
    <name type="common">Red tide dinoflagellate</name>
    <name type="synonym">Gonyaulax catenella</name>
    <dbReference type="NCBI Taxonomy" id="2925"/>
    <lineage>
        <taxon>Eukaryota</taxon>
        <taxon>Sar</taxon>
        <taxon>Alveolata</taxon>
        <taxon>Dinophyceae</taxon>
        <taxon>Gonyaulacales</taxon>
        <taxon>Pyrocystaceae</taxon>
        <taxon>Alexandrium</taxon>
    </lineage>
</organism>
<evidence type="ECO:0000256" key="3">
    <source>
        <dbReference type="ARBA" id="ARBA00022833"/>
    </source>
</evidence>
<feature type="region of interest" description="Disordered" evidence="5">
    <location>
        <begin position="279"/>
        <end position="299"/>
    </location>
</feature>
<protein>
    <recommendedName>
        <fullName evidence="6">RanBP2-type domain-containing protein</fullName>
    </recommendedName>
</protein>
<dbReference type="Gene3D" id="4.10.1060.10">
    <property type="entry name" value="Zinc finger, RanBP2-type"/>
    <property type="match status" value="5"/>
</dbReference>
<evidence type="ECO:0000256" key="5">
    <source>
        <dbReference type="SAM" id="MobiDB-lite"/>
    </source>
</evidence>
<reference evidence="7" key="1">
    <citation type="submission" date="2021-01" db="EMBL/GenBank/DDBJ databases">
        <authorList>
            <person name="Corre E."/>
            <person name="Pelletier E."/>
            <person name="Niang G."/>
            <person name="Scheremetjew M."/>
            <person name="Finn R."/>
            <person name="Kale V."/>
            <person name="Holt S."/>
            <person name="Cochrane G."/>
            <person name="Meng A."/>
            <person name="Brown T."/>
            <person name="Cohen L."/>
        </authorList>
    </citation>
    <scope>NUCLEOTIDE SEQUENCE</scope>
    <source>
        <strain evidence="7">OF101</strain>
    </source>
</reference>
<dbReference type="AlphaFoldDB" id="A0A7S1R4V9"/>
<keyword evidence="1" id="KW-0479">Metal-binding</keyword>
<proteinExistence type="predicted"/>
<keyword evidence="2 4" id="KW-0863">Zinc-finger</keyword>
<feature type="domain" description="RanBP2-type" evidence="6">
    <location>
        <begin position="252"/>
        <end position="283"/>
    </location>
</feature>
<feature type="domain" description="RanBP2-type" evidence="6">
    <location>
        <begin position="214"/>
        <end position="243"/>
    </location>
</feature>
<dbReference type="EMBL" id="HBGE01057099">
    <property type="protein sequence ID" value="CAD9156581.1"/>
    <property type="molecule type" value="Transcribed_RNA"/>
</dbReference>
<accession>A0A7S1R4V9</accession>
<dbReference type="PANTHER" id="PTHR12999:SF17">
    <property type="entry name" value="ZINC FINGER RAN-BINDING DOMAIN-CONTAINING PROTEIN 2"/>
    <property type="match status" value="1"/>
</dbReference>
<name>A0A7S1R4V9_ALECA</name>
<sequence>MAETAADATGAFREGDWYCERCGDHQFERNLMCRKCAAPKPMVSTNNQASKAGDWICPNPQCMDLQFERNMVCRKCGSGRPAGTLQKAGADGQGELGGSSGGETAARPMGNSSAVFAPDDWMCPACGDHQFARNQQCRNCGSPKPAGAGKGGAGAGGCAGGFANYGSFGAACGGGGGRGAYMGGAPVSQFAVGPQGASYAPAAGGKGAGGASFAPGDWMCTQCGDHQFSRNTACRKCGAAKPMTSSNNQPMKAGDWICPNPDCKDLQFAKNDACRKCGMGRPGEEGDASSRARSRSPRR</sequence>
<dbReference type="SUPFAM" id="SSF90209">
    <property type="entry name" value="Ran binding protein zinc finger-like"/>
    <property type="match status" value="5"/>
</dbReference>
<evidence type="ECO:0000256" key="2">
    <source>
        <dbReference type="ARBA" id="ARBA00022771"/>
    </source>
</evidence>
<evidence type="ECO:0000259" key="6">
    <source>
        <dbReference type="PROSITE" id="PS50199"/>
    </source>
</evidence>
<dbReference type="GO" id="GO:0008270">
    <property type="term" value="F:zinc ion binding"/>
    <property type="evidence" value="ECO:0007669"/>
    <property type="project" value="UniProtKB-KW"/>
</dbReference>
<feature type="region of interest" description="Disordered" evidence="5">
    <location>
        <begin position="84"/>
        <end position="111"/>
    </location>
</feature>